<accession>A0A7Y0HYW4</accession>
<evidence type="ECO:0000259" key="1">
    <source>
        <dbReference type="Pfam" id="PF01471"/>
    </source>
</evidence>
<organism evidence="2 3">
    <name type="scientific">Bifidobacterium moraviense</name>
    <dbReference type="NCBI Taxonomy" id="2675323"/>
    <lineage>
        <taxon>Bacteria</taxon>
        <taxon>Bacillati</taxon>
        <taxon>Actinomycetota</taxon>
        <taxon>Actinomycetes</taxon>
        <taxon>Bifidobacteriales</taxon>
        <taxon>Bifidobacteriaceae</taxon>
        <taxon>Bifidobacterium</taxon>
    </lineage>
</organism>
<gene>
    <name evidence="2" type="ORF">G1C96_0345</name>
</gene>
<dbReference type="Pfam" id="PF01471">
    <property type="entry name" value="PG_binding_1"/>
    <property type="match status" value="1"/>
</dbReference>
<proteinExistence type="predicted"/>
<reference evidence="2 3" key="1">
    <citation type="submission" date="2020-02" db="EMBL/GenBank/DDBJ databases">
        <title>Characterization of phylogenetic diversity of novel bifidobacterial species isolated in Czech ZOOs.</title>
        <authorList>
            <person name="Lugli G.A."/>
            <person name="Vera N.B."/>
            <person name="Ventura M."/>
        </authorList>
    </citation>
    <scope>NUCLEOTIDE SEQUENCE [LARGE SCALE GENOMIC DNA]</scope>
    <source>
        <strain evidence="2 3">DSM 109958</strain>
    </source>
</reference>
<dbReference type="InterPro" id="IPR002477">
    <property type="entry name" value="Peptidoglycan-bd-like"/>
</dbReference>
<dbReference type="SUPFAM" id="SSF47090">
    <property type="entry name" value="PGBD-like"/>
    <property type="match status" value="1"/>
</dbReference>
<keyword evidence="3" id="KW-1185">Reference proteome</keyword>
<feature type="domain" description="Peptidoglycan binding-like" evidence="1">
    <location>
        <begin position="133"/>
        <end position="184"/>
    </location>
</feature>
<evidence type="ECO:0000313" key="3">
    <source>
        <dbReference type="Proteomes" id="UP000588277"/>
    </source>
</evidence>
<sequence>MSGMTRMHGTMRRTLSWTAVAMMIALPLAGVGAFSHAQARDPEKLAPAPVAVLRRPTVVTDDGDATAVITVRRADAVTLTAPAWQGGVVTRVDAAPGDELVTGTPLLAIDGVSRLAVASAEPFHRALADGDAGPDVAMLETALGAMGLFAGTPDETYDDATAAAVRRLERRLGVQGEPSGVFDPLWFVWMPAERLAAAAVHAAVNDPVPVQGQTLLSIAAGIAAVDIATPTGDVDFDGTAWVLSQHGTDIATLRDGDDVNADLVARLAADDADESSTPTDTADGTREYTVGLRRETPVTMLSVPASAVMTGADGISTCVWGKTGPDDADYRSMPVTVAGGAPGISRIEPSEGLDDLYVLADPLAVMDAGSADGRPTCP</sequence>
<dbReference type="EMBL" id="JAAIIH010000001">
    <property type="protein sequence ID" value="NMM99767.1"/>
    <property type="molecule type" value="Genomic_DNA"/>
</dbReference>
<name>A0A7Y0HYW4_9BIFI</name>
<evidence type="ECO:0000313" key="2">
    <source>
        <dbReference type="EMBL" id="NMM99767.1"/>
    </source>
</evidence>
<dbReference type="AlphaFoldDB" id="A0A7Y0HYW4"/>
<dbReference type="Gene3D" id="1.10.101.10">
    <property type="entry name" value="PGBD-like superfamily/PGBD"/>
    <property type="match status" value="1"/>
</dbReference>
<protein>
    <recommendedName>
        <fullName evidence="1">Peptidoglycan binding-like domain-containing protein</fullName>
    </recommendedName>
</protein>
<comment type="caution">
    <text evidence="2">The sequence shown here is derived from an EMBL/GenBank/DDBJ whole genome shotgun (WGS) entry which is preliminary data.</text>
</comment>
<dbReference type="InterPro" id="IPR036365">
    <property type="entry name" value="PGBD-like_sf"/>
</dbReference>
<dbReference type="Proteomes" id="UP000588277">
    <property type="component" value="Unassembled WGS sequence"/>
</dbReference>
<dbReference type="InterPro" id="IPR036366">
    <property type="entry name" value="PGBDSf"/>
</dbReference>